<dbReference type="GO" id="GO:0003677">
    <property type="term" value="F:DNA binding"/>
    <property type="evidence" value="ECO:0007669"/>
    <property type="project" value="UniProtKB-KW"/>
</dbReference>
<dbReference type="Gene3D" id="3.40.50.300">
    <property type="entry name" value="P-loop containing nucleotide triphosphate hydrolases"/>
    <property type="match status" value="2"/>
</dbReference>
<keyword evidence="4" id="KW-1133">Transmembrane helix</keyword>
<accession>A0A1H4JDK6</accession>
<feature type="domain" description="Type IV secretion system coupling protein TraD DNA-binding" evidence="7">
    <location>
        <begin position="236"/>
        <end position="592"/>
    </location>
</feature>
<dbReference type="RefSeq" id="WP_074652236.1">
    <property type="nucleotide sequence ID" value="NZ_FNSD01000001.1"/>
</dbReference>
<evidence type="ECO:0000259" key="7">
    <source>
        <dbReference type="Pfam" id="PF10412"/>
    </source>
</evidence>
<gene>
    <name evidence="8" type="ORF">SAMN05443244_0548</name>
</gene>
<keyword evidence="2" id="KW-1003">Cell membrane</keyword>
<dbReference type="EMBL" id="FNSD01000001">
    <property type="protein sequence ID" value="SEB44363.1"/>
    <property type="molecule type" value="Genomic_DNA"/>
</dbReference>
<dbReference type="Pfam" id="PF10412">
    <property type="entry name" value="TrwB_AAD_bind"/>
    <property type="match status" value="1"/>
</dbReference>
<dbReference type="CDD" id="cd01127">
    <property type="entry name" value="TrwB_TraG_TraD_VirD4"/>
    <property type="match status" value="1"/>
</dbReference>
<feature type="region of interest" description="Disordered" evidence="6">
    <location>
        <begin position="622"/>
        <end position="666"/>
    </location>
</feature>
<dbReference type="SUPFAM" id="SSF52540">
    <property type="entry name" value="P-loop containing nucleoside triphosphate hydrolases"/>
    <property type="match status" value="1"/>
</dbReference>
<evidence type="ECO:0000256" key="6">
    <source>
        <dbReference type="SAM" id="MobiDB-lite"/>
    </source>
</evidence>
<dbReference type="InterPro" id="IPR051539">
    <property type="entry name" value="T4SS-coupling_protein"/>
</dbReference>
<dbReference type="PANTHER" id="PTHR37937">
    <property type="entry name" value="CONJUGATIVE TRANSFER: DNA TRANSPORT"/>
    <property type="match status" value="1"/>
</dbReference>
<keyword evidence="3" id="KW-0812">Transmembrane</keyword>
<evidence type="ECO:0000256" key="3">
    <source>
        <dbReference type="ARBA" id="ARBA00022692"/>
    </source>
</evidence>
<keyword evidence="5" id="KW-0472">Membrane</keyword>
<keyword evidence="8" id="KW-0238">DNA-binding</keyword>
<proteinExistence type="predicted"/>
<evidence type="ECO:0000256" key="1">
    <source>
        <dbReference type="ARBA" id="ARBA00004651"/>
    </source>
</evidence>
<evidence type="ECO:0000256" key="2">
    <source>
        <dbReference type="ARBA" id="ARBA00022475"/>
    </source>
</evidence>
<dbReference type="InterPro" id="IPR027417">
    <property type="entry name" value="P-loop_NTPase"/>
</dbReference>
<dbReference type="InterPro" id="IPR019476">
    <property type="entry name" value="T4SS_TraD_DNA-bd"/>
</dbReference>
<evidence type="ECO:0000256" key="4">
    <source>
        <dbReference type="ARBA" id="ARBA00022989"/>
    </source>
</evidence>
<sequence>MADWGRKKYSKAWPSRTPVWTLTAILLSFLFFAAAITVQYEQSWTAAERLYLSDYLKSGMLGEASATSSSKYVLLEAVIAKGQQRLVLGNEIEQASDDNGRPGYRLTAEGVRNGISRLTWVTGIFRDRTLHRVMSEAIYANHEAWEACQKPFYATAMFFALSLIVGVRQDRQRRTIWKHGRRLRGPELVTTAEFNRKLGKAKTLGLRPPDGVAFINEEIGWYDKLFRKARSRWARIPRDREAMHFLIVGDSGTGKSAAIRQVLSQVSDRGEAAIVYDPAMEYLPQFYNAARGDVILNPLDARCPFWMPGDEVPHEAEALTLAVSLFPDQGRENRFFVEAPRKIFAHLINLRPTPQELTYWMSNAEEIDKRIEGTEMAAMIDRGAANQRSGVLGSLNMVADAFKLLPPERETRQRWSTVEWAKERKGWVFITSKPTMRERMRPLVSLWLDLLVLRMMNDDNTRRKTWFVLDELASLQHLPQLKTAVTENRKSDNPIVMGFQGKAQVEAIYGHVAEAMLSQPATKIFLKTSEPNASEWISKAIGEVEVERFRESRTKSMFPRGRESEQRDITREPLVMASEVGGLAPLHGFLKHGNLVVQMRFPYIELPNHTEKFVERKIKTAQAESTHGSVVDQEQTAQPVPRRTAPRRVSTAHSQAELNEQHPYFE</sequence>
<evidence type="ECO:0000256" key="5">
    <source>
        <dbReference type="ARBA" id="ARBA00023136"/>
    </source>
</evidence>
<dbReference type="PANTHER" id="PTHR37937:SF1">
    <property type="entry name" value="CONJUGATIVE TRANSFER: DNA TRANSPORT"/>
    <property type="match status" value="1"/>
</dbReference>
<comment type="subcellular location">
    <subcellularLocation>
        <location evidence="1">Cell membrane</location>
        <topology evidence="1">Multi-pass membrane protein</topology>
    </subcellularLocation>
</comment>
<name>A0A1H4JDK6_9BACT</name>
<protein>
    <submittedName>
        <fullName evidence="8">Type IV secretion-system coupling protein DNA-binding domain-containing protein</fullName>
    </submittedName>
</protein>
<evidence type="ECO:0000313" key="9">
    <source>
        <dbReference type="Proteomes" id="UP000182409"/>
    </source>
</evidence>
<dbReference type="Proteomes" id="UP000182409">
    <property type="component" value="Unassembled WGS sequence"/>
</dbReference>
<organism evidence="8 9">
    <name type="scientific">Terriglobus roseus</name>
    <dbReference type="NCBI Taxonomy" id="392734"/>
    <lineage>
        <taxon>Bacteria</taxon>
        <taxon>Pseudomonadati</taxon>
        <taxon>Acidobacteriota</taxon>
        <taxon>Terriglobia</taxon>
        <taxon>Terriglobales</taxon>
        <taxon>Acidobacteriaceae</taxon>
        <taxon>Terriglobus</taxon>
    </lineage>
</organism>
<dbReference type="AlphaFoldDB" id="A0A1H4JDK6"/>
<reference evidence="8 9" key="1">
    <citation type="submission" date="2016-10" db="EMBL/GenBank/DDBJ databases">
        <authorList>
            <person name="de Groot N.N."/>
        </authorList>
    </citation>
    <scope>NUCLEOTIDE SEQUENCE [LARGE SCALE GENOMIC DNA]</scope>
    <source>
        <strain evidence="8 9">AB35.6</strain>
    </source>
</reference>
<feature type="compositionally biased region" description="Polar residues" evidence="6">
    <location>
        <begin position="622"/>
        <end position="638"/>
    </location>
</feature>
<dbReference type="GO" id="GO:0005886">
    <property type="term" value="C:plasma membrane"/>
    <property type="evidence" value="ECO:0007669"/>
    <property type="project" value="UniProtKB-SubCell"/>
</dbReference>
<evidence type="ECO:0000313" key="8">
    <source>
        <dbReference type="EMBL" id="SEB44363.1"/>
    </source>
</evidence>